<evidence type="ECO:0000313" key="4">
    <source>
        <dbReference type="Proteomes" id="UP000014480"/>
    </source>
</evidence>
<sequence>MGLGLLVSWPILDSEAAMPTVSVPCRRKPSTPDATNEGPGTRAISEAQLRNAWVQKCMGKGKPGMTAFLIDDYGDDTMRCNALVFARDTRTRTQGLKRRDITRGPRHRRTGDAEASQTSRWRPWDLQGCKRLALSTGAGESLKTNLFSPPKASHTCWMASKRIPKVARESSN</sequence>
<reference evidence="4" key="1">
    <citation type="journal article" date="2013" name="New Phytol.">
        <title>Comparative genomic and transcriptomic analyses reveal the hemibiotrophic stage shift of Colletotrichum fungi.</title>
        <authorList>
            <person name="Gan P."/>
            <person name="Ikeda K."/>
            <person name="Irieda H."/>
            <person name="Narusaka M."/>
            <person name="O'Connell R.J."/>
            <person name="Narusaka Y."/>
            <person name="Takano Y."/>
            <person name="Kubo Y."/>
            <person name="Shirasu K."/>
        </authorList>
    </citation>
    <scope>NUCLEOTIDE SEQUENCE [LARGE SCALE GENOMIC DNA]</scope>
    <source>
        <strain evidence="4">104-T / ATCC 96160 / CBS 514.97 / LARS 414 / MAFF 240422</strain>
    </source>
</reference>
<feature type="region of interest" description="Disordered" evidence="1">
    <location>
        <begin position="99"/>
        <end position="120"/>
    </location>
</feature>
<organism evidence="3 4">
    <name type="scientific">Colletotrichum orbiculare (strain 104-T / ATCC 96160 / CBS 514.97 / LARS 414 / MAFF 240422)</name>
    <name type="common">Cucumber anthracnose fungus</name>
    <name type="synonym">Colletotrichum lagenarium</name>
    <dbReference type="NCBI Taxonomy" id="1213857"/>
    <lineage>
        <taxon>Eukaryota</taxon>
        <taxon>Fungi</taxon>
        <taxon>Dikarya</taxon>
        <taxon>Ascomycota</taxon>
        <taxon>Pezizomycotina</taxon>
        <taxon>Sordariomycetes</taxon>
        <taxon>Hypocreomycetidae</taxon>
        <taxon>Glomerellales</taxon>
        <taxon>Glomerellaceae</taxon>
        <taxon>Colletotrichum</taxon>
        <taxon>Colletotrichum orbiculare species complex</taxon>
    </lineage>
</organism>
<feature type="signal peptide" evidence="2">
    <location>
        <begin position="1"/>
        <end position="16"/>
    </location>
</feature>
<comment type="caution">
    <text evidence="3">The sequence shown here is derived from an EMBL/GenBank/DDBJ whole genome shotgun (WGS) entry which is preliminary data.</text>
</comment>
<evidence type="ECO:0000256" key="2">
    <source>
        <dbReference type="SAM" id="SignalP"/>
    </source>
</evidence>
<dbReference type="AlphaFoldDB" id="A0A484G6K4"/>
<proteinExistence type="predicted"/>
<gene>
    <name evidence="3" type="ORF">Cob_v001223</name>
</gene>
<name>A0A484G6K4_COLOR</name>
<dbReference type="Proteomes" id="UP000014480">
    <property type="component" value="Unassembled WGS sequence"/>
</dbReference>
<keyword evidence="4" id="KW-1185">Reference proteome</keyword>
<accession>A0A484G6K4</accession>
<evidence type="ECO:0000256" key="1">
    <source>
        <dbReference type="SAM" id="MobiDB-lite"/>
    </source>
</evidence>
<keyword evidence="2" id="KW-0732">Signal</keyword>
<evidence type="ECO:0000313" key="3">
    <source>
        <dbReference type="EMBL" id="TDZ25798.1"/>
    </source>
</evidence>
<dbReference type="EMBL" id="AMCV02000001">
    <property type="protein sequence ID" value="TDZ25798.1"/>
    <property type="molecule type" value="Genomic_DNA"/>
</dbReference>
<feature type="chain" id="PRO_5019839595" evidence="2">
    <location>
        <begin position="17"/>
        <end position="172"/>
    </location>
</feature>
<protein>
    <submittedName>
        <fullName evidence="3">Uncharacterized protein</fullName>
    </submittedName>
</protein>
<reference evidence="4" key="2">
    <citation type="journal article" date="2019" name="Mol. Plant Microbe Interact.">
        <title>Genome sequence resources for four phytopathogenic fungi from the Colletotrichum orbiculare species complex.</title>
        <authorList>
            <person name="Gan P."/>
            <person name="Tsushima A."/>
            <person name="Narusaka M."/>
            <person name="Narusaka Y."/>
            <person name="Takano Y."/>
            <person name="Kubo Y."/>
            <person name="Shirasu K."/>
        </authorList>
    </citation>
    <scope>GENOME REANNOTATION</scope>
    <source>
        <strain evidence="4">104-T / ATCC 96160 / CBS 514.97 / LARS 414 / MAFF 240422</strain>
    </source>
</reference>